<protein>
    <recommendedName>
        <fullName evidence="3">ATP-binding protein</fullName>
    </recommendedName>
</protein>
<evidence type="ECO:0000313" key="1">
    <source>
        <dbReference type="EMBL" id="MBB2147953.1"/>
    </source>
</evidence>
<reference evidence="1 2" key="1">
    <citation type="submission" date="2019-11" db="EMBL/GenBank/DDBJ databases">
        <title>Description of Pedobacter sp. LMG 31462T.</title>
        <authorList>
            <person name="Carlier A."/>
            <person name="Qi S."/>
            <person name="Vandamme P."/>
        </authorList>
    </citation>
    <scope>NUCLEOTIDE SEQUENCE [LARGE SCALE GENOMIC DNA]</scope>
    <source>
        <strain evidence="1 2">LMG 31462</strain>
    </source>
</reference>
<accession>A0ABR6ERQ9</accession>
<name>A0ABR6ERQ9_9SPHI</name>
<evidence type="ECO:0000313" key="2">
    <source>
        <dbReference type="Proteomes" id="UP000636110"/>
    </source>
</evidence>
<dbReference type="EMBL" id="WNXC01000001">
    <property type="protein sequence ID" value="MBB2147953.1"/>
    <property type="molecule type" value="Genomic_DNA"/>
</dbReference>
<sequence length="1138" mass="130498">MEIHNQPHVIERQVFEVEYFSRAEAHGLQDRLIKLFNDRIMGALEELFNRMVLPNEHFNLSDLIVDIGKFSENWDEEELVERIIMGVEQELSMLLNRSLKHGIATPDPDLLLDSRHKPLHLLDHFLLHGSLPWWVAAAERPKWSEILTELYAANKSQLRTRILNAGKLAHVRSRIVHQFNDPDIYLLLQLIEPDYADYIKLFHSDLLQIQQEEQVVKSDSKSFKEAVWEFILDYLLVENQAFFSKIHFVEATLMRFAAHFNLSYATVLALFVKAVPVASRQLTTDLPKLLLLLSLKNGQQSGLLISGPTKAAAVVFGNFKPFKEVPINDPLNFGLIGYYLFHGRMPAWAEEDHIQLSDLASLFEVMINTSADLAIKLIKYLAVSEQARYRFLILLSGEALIAGLAKLFPESGKGYVAFRYLIEKFSKVFSSHDLLRIEKTLASVFLTEFEAAGYAGLRVDRFFEASIHYVSAFAGLSPVQLIRQLLSVMAKAPKARVIEFDNLLRNFLGDKEFLAKRILPDFDYHERLQQSDQLMFIDAWLNDQLIYKSKDSNAESFKVLHYFLQFGHLPDQYGFTENESQQLRLNLSDYIRKYWFSLNSSAWVSDLPPLVSEQQALEILEAILYKSGQKQWQTFSTGDAVKALEILNHIFKNTQNLPDGWIINDSQLALRAIRHFMSTGSLPSHYAFSNARAELALLRQLIKIANKGHQLSLSEIFQKAAFQGQAIVKLLKLVYLPEEDVEISKILERFVDKQLLNAFTDWGFHRAFSHKELNILAVFSEVKENRTKIFLELLANTQLRSYMAKRSAIEDIMKIMDQEYASWNAEELVASKGAYHWMVAQMNDSLEKEHLAILFKEFFLLQLTSQERFTDAAGFFSGLLKFLASKRNVIFRQLLKAISSEVPNKVLFQAVPKLIRTEITRFSVGFLARDQVEKQFLEADLEFFNANHPSSFEVADSSPKYTSFENDFELSGVSFLVHNAGLVLLHPYLKTFFANLGLLKEGKFISKKARFKAIHALQFLIDGELEHAEDMLILSKILCGWPVKAPVPLSVSLSTAQLQHCEDFISAVLSMWAQMKNSSHSNFRGSFLKRDGLLRNEAGDWSLRVEPRGYDVLLQTLPWGYSVVKTSLMETIIYVEWI</sequence>
<dbReference type="RefSeq" id="WP_182953417.1">
    <property type="nucleotide sequence ID" value="NZ_WNXC01000001.1"/>
</dbReference>
<dbReference type="InterPro" id="IPR045538">
    <property type="entry name" value="CIS_TMP"/>
</dbReference>
<organism evidence="1 2">
    <name type="scientific">Pedobacter gandavensis</name>
    <dbReference type="NCBI Taxonomy" id="2679963"/>
    <lineage>
        <taxon>Bacteria</taxon>
        <taxon>Pseudomonadati</taxon>
        <taxon>Bacteroidota</taxon>
        <taxon>Sphingobacteriia</taxon>
        <taxon>Sphingobacteriales</taxon>
        <taxon>Sphingobacteriaceae</taxon>
        <taxon>Pedobacter</taxon>
    </lineage>
</organism>
<comment type="caution">
    <text evidence="1">The sequence shown here is derived from an EMBL/GenBank/DDBJ whole genome shotgun (WGS) entry which is preliminary data.</text>
</comment>
<proteinExistence type="predicted"/>
<evidence type="ECO:0008006" key="3">
    <source>
        <dbReference type="Google" id="ProtNLM"/>
    </source>
</evidence>
<gene>
    <name evidence="1" type="ORF">GM920_03410</name>
</gene>
<dbReference type="Proteomes" id="UP000636110">
    <property type="component" value="Unassembled WGS sequence"/>
</dbReference>
<keyword evidence="2" id="KW-1185">Reference proteome</keyword>
<dbReference type="Pfam" id="PF19268">
    <property type="entry name" value="CIS_TMP"/>
    <property type="match status" value="2"/>
</dbReference>